<dbReference type="InterPro" id="IPR044784">
    <property type="entry name" value="At1g01640-like"/>
</dbReference>
<dbReference type="AlphaFoldDB" id="A0A1M2VIL1"/>
<organism evidence="3 4">
    <name type="scientific">Trametes pubescens</name>
    <name type="common">White-rot fungus</name>
    <dbReference type="NCBI Taxonomy" id="154538"/>
    <lineage>
        <taxon>Eukaryota</taxon>
        <taxon>Fungi</taxon>
        <taxon>Dikarya</taxon>
        <taxon>Basidiomycota</taxon>
        <taxon>Agaricomycotina</taxon>
        <taxon>Agaricomycetes</taxon>
        <taxon>Polyporales</taxon>
        <taxon>Polyporaceae</taxon>
        <taxon>Trametes</taxon>
    </lineage>
</organism>
<comment type="caution">
    <text evidence="3">The sequence shown here is derived from an EMBL/GenBank/DDBJ whole genome shotgun (WGS) entry which is preliminary data.</text>
</comment>
<keyword evidence="4" id="KW-1185">Reference proteome</keyword>
<dbReference type="EMBL" id="MNAD01001178">
    <property type="protein sequence ID" value="OJT07425.1"/>
    <property type="molecule type" value="Genomic_DNA"/>
</dbReference>
<dbReference type="CDD" id="cd18186">
    <property type="entry name" value="BTB_POZ_ZBTB_KLHL-like"/>
    <property type="match status" value="1"/>
</dbReference>
<dbReference type="PROSITE" id="PS50097">
    <property type="entry name" value="BTB"/>
    <property type="match status" value="1"/>
</dbReference>
<evidence type="ECO:0000313" key="4">
    <source>
        <dbReference type="Proteomes" id="UP000184267"/>
    </source>
</evidence>
<comment type="function">
    <text evidence="1">May act as a substrate-specific adapter of an E3 ubiquitin-protein ligase complex (CUL3-RBX1-BTB) which mediates the ubiquitination and subsequent proteasomal degradation of target proteins.</text>
</comment>
<dbReference type="PANTHER" id="PTHR47274">
    <property type="entry name" value="BTB/POZ DOMAIN CONTAINING PROTEIN, EXPRESSED-RELATED"/>
    <property type="match status" value="1"/>
</dbReference>
<dbReference type="InterPro" id="IPR011333">
    <property type="entry name" value="SKP1/BTB/POZ_sf"/>
</dbReference>
<dbReference type="InterPro" id="IPR000210">
    <property type="entry name" value="BTB/POZ_dom"/>
</dbReference>
<dbReference type="SUPFAM" id="SSF54695">
    <property type="entry name" value="POZ domain"/>
    <property type="match status" value="1"/>
</dbReference>
<dbReference type="Pfam" id="PF00651">
    <property type="entry name" value="BTB"/>
    <property type="match status" value="1"/>
</dbReference>
<reference evidence="3 4" key="1">
    <citation type="submission" date="2016-10" db="EMBL/GenBank/DDBJ databases">
        <title>Genome sequence of the basidiomycete white-rot fungus Trametes pubescens.</title>
        <authorList>
            <person name="Makela M.R."/>
            <person name="Granchi Z."/>
            <person name="Peng M."/>
            <person name="De Vries R.P."/>
            <person name="Grigoriev I."/>
            <person name="Riley R."/>
            <person name="Hilden K."/>
        </authorList>
    </citation>
    <scope>NUCLEOTIDE SEQUENCE [LARGE SCALE GENOMIC DNA]</scope>
    <source>
        <strain evidence="3 4">FBCC735</strain>
    </source>
</reference>
<sequence>MPEFIVSPLYNDPDADVVLRSCDNVDFRLDKCILRRQSTFFRDMFTLPSQGNEPQIVPVSESATTLEDLLPFLYPGGRPEILELSRLRAVLQAADKYDLAFLDDTLKTNLALFLPSEPLRVYATAYIMEDASLAQAAAKCLLERPQF</sequence>
<dbReference type="STRING" id="154538.A0A1M2VIL1"/>
<gene>
    <name evidence="3" type="ORF">TRAPUB_1745</name>
</gene>
<dbReference type="PANTHER" id="PTHR47274:SF4">
    <property type="entry name" value="BTB DOMAIN-CONTAINING PROTEIN"/>
    <property type="match status" value="1"/>
</dbReference>
<dbReference type="OMA" id="WIVACTL"/>
<accession>A0A1M2VIL1</accession>
<evidence type="ECO:0000313" key="3">
    <source>
        <dbReference type="EMBL" id="OJT07425.1"/>
    </source>
</evidence>
<name>A0A1M2VIL1_TRAPU</name>
<proteinExistence type="predicted"/>
<protein>
    <recommendedName>
        <fullName evidence="2">BTB domain-containing protein</fullName>
    </recommendedName>
</protein>
<dbReference type="Gene3D" id="3.30.710.10">
    <property type="entry name" value="Potassium Channel Kv1.1, Chain A"/>
    <property type="match status" value="1"/>
</dbReference>
<dbReference type="Proteomes" id="UP000184267">
    <property type="component" value="Unassembled WGS sequence"/>
</dbReference>
<feature type="domain" description="BTB" evidence="2">
    <location>
        <begin position="15"/>
        <end position="76"/>
    </location>
</feature>
<evidence type="ECO:0000259" key="2">
    <source>
        <dbReference type="PROSITE" id="PS50097"/>
    </source>
</evidence>
<evidence type="ECO:0000256" key="1">
    <source>
        <dbReference type="ARBA" id="ARBA00002668"/>
    </source>
</evidence>
<dbReference type="OrthoDB" id="3357985at2759"/>
<dbReference type="SMART" id="SM00225">
    <property type="entry name" value="BTB"/>
    <property type="match status" value="1"/>
</dbReference>